<dbReference type="PATRIC" id="fig|1555112.3.peg.494"/>
<dbReference type="STRING" id="1555112.LIP_0475"/>
<gene>
    <name evidence="3" type="ORF">LIP_0475</name>
</gene>
<reference evidence="4" key="2">
    <citation type="journal article" date="2016" name="Int. J. Syst. Evol. Microbiol.">
        <title>Complete genome sequence and cell structure of Limnochorda pilosa, a Gram-negative spore-former within the phylum Firmicutes.</title>
        <authorList>
            <person name="Watanabe M."/>
            <person name="Kojima H."/>
            <person name="Fukui M."/>
        </authorList>
    </citation>
    <scope>NUCLEOTIDE SEQUENCE [LARGE SCALE GENOMIC DNA]</scope>
    <source>
        <strain evidence="4">HC45</strain>
    </source>
</reference>
<dbReference type="Proteomes" id="UP000065807">
    <property type="component" value="Chromosome"/>
</dbReference>
<dbReference type="InterPro" id="IPR018310">
    <property type="entry name" value="Put_endonuclease_Z1-dom"/>
</dbReference>
<evidence type="ECO:0000259" key="2">
    <source>
        <dbReference type="Pfam" id="PF10593"/>
    </source>
</evidence>
<evidence type="ECO:0000313" key="4">
    <source>
        <dbReference type="Proteomes" id="UP000065807"/>
    </source>
</evidence>
<evidence type="ECO:0000313" key="3">
    <source>
        <dbReference type="EMBL" id="BAS26332.1"/>
    </source>
</evidence>
<organism evidence="3 4">
    <name type="scientific">Limnochorda pilosa</name>
    <dbReference type="NCBI Taxonomy" id="1555112"/>
    <lineage>
        <taxon>Bacteria</taxon>
        <taxon>Bacillati</taxon>
        <taxon>Bacillota</taxon>
        <taxon>Limnochordia</taxon>
        <taxon>Limnochordales</taxon>
        <taxon>Limnochordaceae</taxon>
        <taxon>Limnochorda</taxon>
    </lineage>
</organism>
<dbReference type="AlphaFoldDB" id="A0A0K2SH24"/>
<dbReference type="EMBL" id="AP014924">
    <property type="protein sequence ID" value="BAS26332.1"/>
    <property type="molecule type" value="Genomic_DNA"/>
</dbReference>
<accession>A0A0K2SH24</accession>
<keyword evidence="4" id="KW-1185">Reference proteome</keyword>
<protein>
    <recommendedName>
        <fullName evidence="2">Putative endonuclease Z1 domain-containing protein</fullName>
    </recommendedName>
</protein>
<feature type="domain" description="Putative endonuclease Z1" evidence="2">
    <location>
        <begin position="285"/>
        <end position="500"/>
    </location>
</feature>
<evidence type="ECO:0000256" key="1">
    <source>
        <dbReference type="SAM" id="MobiDB-lite"/>
    </source>
</evidence>
<sequence length="710" mass="79399">METNRAGLDPLVPSPHSAVRLDGPEIQRLRQVYADRVSDADWQRVVTTAGTVLAYCPSPQGPPNRSTGLALGKVQSGKTLSYTSLIALAIDNGYRIIAVLSGTKQTLLEQTYNRLCDDLGANRLSLAAFKNPTPPDLDVIQGVVNQAGSAVLVTLKNPTRLANLRRILGDPELDNYPMLIIDDEGDEASLNTQFRRGRMSAVYRGILELRDELPHHAYVAYTATPQANLLIPIIDGLSPDFGVLLEPGSGYCGGGVFFGQDQDQYVRDIPADEADDEDSQGIPASLRLAIATFLVGAAVRHLREPQGRHAMLIHTAQRRESHRRMHEAVRNLLSLWRSNLTLPSTDPALVELDALFRQGYDDLSRTVEHIPDWASVRQQLPNELAVEVWLVNSLPVGSDPIRTSFRLRNNILVGGNMLGRGVTIDGLAVSYITRRARTETNADTLEQRARWFGYKESYLDLCRIFLPPQLRRDYTELLQHEDDFWDALRRNERQGLSIREWPRMFSLDISMGLRPTRSSVASYRQFRGQGWDVQQIVVEDPVRAQQNVAHVVRFFSVHRPQAHQFGNVEHHLLANCDTTVVVHDLLGRLDMDGTDWEATYTNEFLTRLFVAGALPNLDVLLMSGGRPRRRTKLDNGRINPMQGRSPGRSLDDPEYYPGDSGLHGNRVQLQVHIIRLEVPDAPNSLETTALALYVPADNAHYDLHYVVGSP</sequence>
<name>A0A0K2SH24_LIMPI</name>
<reference evidence="4" key="1">
    <citation type="submission" date="2015-07" db="EMBL/GenBank/DDBJ databases">
        <title>Complete genome sequence and phylogenetic analysis of Limnochorda pilosa.</title>
        <authorList>
            <person name="Watanabe M."/>
            <person name="Kojima H."/>
            <person name="Fukui M."/>
        </authorList>
    </citation>
    <scope>NUCLEOTIDE SEQUENCE [LARGE SCALE GENOMIC DNA]</scope>
    <source>
        <strain evidence="4">HC45</strain>
    </source>
</reference>
<feature type="region of interest" description="Disordered" evidence="1">
    <location>
        <begin position="630"/>
        <end position="661"/>
    </location>
</feature>
<dbReference type="Pfam" id="PF10593">
    <property type="entry name" value="Z1"/>
    <property type="match status" value="1"/>
</dbReference>
<proteinExistence type="predicted"/>
<dbReference type="KEGG" id="lpil:LIP_0475"/>
<dbReference type="InterPro" id="IPR027417">
    <property type="entry name" value="P-loop_NTPase"/>
</dbReference>
<dbReference type="SUPFAM" id="SSF52540">
    <property type="entry name" value="P-loop containing nucleoside triphosphate hydrolases"/>
    <property type="match status" value="1"/>
</dbReference>